<evidence type="ECO:0000313" key="3">
    <source>
        <dbReference type="EMBL" id="MAA16881.1"/>
    </source>
</evidence>
<dbReference type="Pfam" id="PF00501">
    <property type="entry name" value="AMP-binding"/>
    <property type="match status" value="1"/>
</dbReference>
<accession>A0A224YQN3</accession>
<dbReference type="InterPro" id="IPR002372">
    <property type="entry name" value="PQQ_rpt_dom"/>
</dbReference>
<evidence type="ECO:0000259" key="2">
    <source>
        <dbReference type="Pfam" id="PF13570"/>
    </source>
</evidence>
<name>A0A224YQN3_9ACAR</name>
<dbReference type="InterPro" id="IPR045851">
    <property type="entry name" value="AMP-bd_C_sf"/>
</dbReference>
<dbReference type="PANTHER" id="PTHR44394:SF1">
    <property type="entry name" value="BETA-ALANINE-ACTIVATING ENZYME"/>
    <property type="match status" value="1"/>
</dbReference>
<dbReference type="Gene3D" id="3.40.50.12780">
    <property type="entry name" value="N-terminal domain of ligase-like"/>
    <property type="match status" value="1"/>
</dbReference>
<dbReference type="SUPFAM" id="SSF50998">
    <property type="entry name" value="Quinoprotein alcohol dehydrogenase-like"/>
    <property type="match status" value="1"/>
</dbReference>
<feature type="domain" description="Pyrrolo-quinoline quinone repeat" evidence="2">
    <location>
        <begin position="664"/>
        <end position="990"/>
    </location>
</feature>
<protein>
    <submittedName>
        <fullName evidence="3">Acyl-CoA synthetase family member 4-like protein</fullName>
    </submittedName>
</protein>
<proteinExistence type="predicted"/>
<dbReference type="SMART" id="SM00564">
    <property type="entry name" value="PQQ"/>
    <property type="match status" value="8"/>
</dbReference>
<dbReference type="GO" id="GO:0043041">
    <property type="term" value="P:amino acid activation for nonribosomal peptide biosynthetic process"/>
    <property type="evidence" value="ECO:0007669"/>
    <property type="project" value="TreeGrafter"/>
</dbReference>
<dbReference type="InterPro" id="IPR052091">
    <property type="entry name" value="Beta-ala_Activ/Resist"/>
</dbReference>
<dbReference type="InterPro" id="IPR011047">
    <property type="entry name" value="Quinoprotein_ADH-like_sf"/>
</dbReference>
<evidence type="ECO:0000259" key="1">
    <source>
        <dbReference type="Pfam" id="PF00501"/>
    </source>
</evidence>
<dbReference type="SUPFAM" id="SSF56801">
    <property type="entry name" value="Acetyl-CoA synthetase-like"/>
    <property type="match status" value="1"/>
</dbReference>
<feature type="domain" description="AMP-dependent synthetase/ligase" evidence="1">
    <location>
        <begin position="8"/>
        <end position="364"/>
    </location>
</feature>
<dbReference type="Gene3D" id="2.40.10.480">
    <property type="match status" value="1"/>
</dbReference>
<dbReference type="Gene3D" id="2.130.10.10">
    <property type="entry name" value="YVTN repeat-like/Quinoprotein amine dehydrogenase"/>
    <property type="match status" value="2"/>
</dbReference>
<dbReference type="InterPro" id="IPR018391">
    <property type="entry name" value="PQQ_b-propeller_rpt"/>
</dbReference>
<organism evidence="3">
    <name type="scientific">Rhipicephalus zambeziensis</name>
    <dbReference type="NCBI Taxonomy" id="60191"/>
    <lineage>
        <taxon>Eukaryota</taxon>
        <taxon>Metazoa</taxon>
        <taxon>Ecdysozoa</taxon>
        <taxon>Arthropoda</taxon>
        <taxon>Chelicerata</taxon>
        <taxon>Arachnida</taxon>
        <taxon>Acari</taxon>
        <taxon>Parasitiformes</taxon>
        <taxon>Ixodida</taxon>
        <taxon>Ixodoidea</taxon>
        <taxon>Ixodidae</taxon>
        <taxon>Rhipicephalinae</taxon>
        <taxon>Rhipicephalus</taxon>
        <taxon>Rhipicephalus</taxon>
    </lineage>
</organism>
<reference evidence="3" key="1">
    <citation type="journal article" date="2017" name="Parasit. Vectors">
        <title>Sialotranscriptomics of Rhipicephalus zambeziensis reveals intricate expression profiles of secretory proteins and suggests tight temporal transcriptional regulation during blood-feeding.</title>
        <authorList>
            <person name="de Castro M.H."/>
            <person name="de Klerk D."/>
            <person name="Pienaar R."/>
            <person name="Rees D.J.G."/>
            <person name="Mans B.J."/>
        </authorList>
    </citation>
    <scope>NUCLEOTIDE SEQUENCE</scope>
    <source>
        <tissue evidence="3">Salivary glands</tissue>
    </source>
</reference>
<dbReference type="Gene3D" id="3.30.300.30">
    <property type="match status" value="1"/>
</dbReference>
<dbReference type="InterPro" id="IPR042099">
    <property type="entry name" value="ANL_N_sf"/>
</dbReference>
<dbReference type="InterPro" id="IPR000873">
    <property type="entry name" value="AMP-dep_synth/lig_dom"/>
</dbReference>
<dbReference type="AlphaFoldDB" id="A0A224YQN3"/>
<dbReference type="EMBL" id="GFPF01005735">
    <property type="protein sequence ID" value="MAA16881.1"/>
    <property type="molecule type" value="Transcribed_RNA"/>
</dbReference>
<dbReference type="InterPro" id="IPR015943">
    <property type="entry name" value="WD40/YVTN_repeat-like_dom_sf"/>
</dbReference>
<dbReference type="PANTHER" id="PTHR44394">
    <property type="entry name" value="BETA-ALANINE-ACTIVATING ENZYME"/>
    <property type="match status" value="1"/>
</dbReference>
<dbReference type="Pfam" id="PF13570">
    <property type="entry name" value="Beta-prop_ACSF4"/>
    <property type="match status" value="1"/>
</dbReference>
<sequence length="997" mass="110015">MSTLHGCFDATVERYPSRTAVVYDDGSTKTLLTYSELSRRSDELSALINSHCVSRATVACLCDTTTNAVDLVLGVLKASCAFVFLRPDCPEKCIKALVDTKTPVYLVAKKSLYDQHCLVANDEWSELDALWESKFVFASYCGNPRKQSEQSTLLEPEMAYTMFTSGTTGEQKVVRVPHGCALLNVQHLRSIFKISKEDVIFQAAPMTFDPCVIEIFLALTTGAQLVLTSEAVKRIPRAVTQLLVDYSVSVIQATPSFVQSLGFDRIQNLLLSEASCLRILALGGEECPSGACVNLWKQPGNRTAIFNLYGITEVSCWATCHRISAADTGVIPLGTPLDGTVLEVRDDSGAHVEEGEGTLFVGGSARRCLVGNEEWKNLDPCQMRCTGDRVRKSSDGLIFLGRKDSVFKYHGKKINPPYLATQLLETGMIQSCHTYFSKTERTLYFFVILHPTRIDQAVPSQLIQRLQKECQCPFQVEVVPRWPLTSHGKIDIEALVAYQKNRRLQRSFPDLCMLLARLWNASTTRNDSAVVCGDSEFVAAGGNSLGAVSISQELEFASGISLPLLVDKILNEKFSDVEKYLYAMTDSRKRVNYPIPAKRAKLHVPASSAPSESTHVKHSSCFTCITRFETWQQCCCAESCHQPRKSADHDFRRPTVSERWKYDLQKCIDASPLIVSYERGDTVVFIGSHAGRFCALDKKTGNCFWEISVADRIESSATLSTCGKYVAFGCYDHHIYCADVVDGSVKWVLNTGAEVKSSLTTNRINCSFLCGSHDKCLYCISQNTGSLLWKQRLSEGSIFASPSVSYEPYQIYGATLDGLVAALSPEHGAMLWTCKLEKPIFSSPAVCDLGVGICCVDGKIYLLDHSNGCKLWIAETGGPIFSTLSLSSGDAGSCLVVGCHDNYVYKLSSKDGRVLWKTFLSAPIYSTLFCFHDGKTYAGASTQGKLFIIDGHHGEVLGSYHLDNEVFSSPVVLGDHIIVGCRDNYVYCFHVESKRLS</sequence>